<keyword evidence="4 5" id="KW-0472">Membrane</keyword>
<dbReference type="PANTHER" id="PTHR10846">
    <property type="entry name" value="SODIUM/POTASSIUM/CALCIUM EXCHANGER"/>
    <property type="match status" value="1"/>
</dbReference>
<feature type="transmembrane region" description="Helical" evidence="5">
    <location>
        <begin position="45"/>
        <end position="68"/>
    </location>
</feature>
<proteinExistence type="predicted"/>
<gene>
    <name evidence="7" type="ORF">ACFOGP_17720</name>
</gene>
<feature type="transmembrane region" description="Helical" evidence="5">
    <location>
        <begin position="6"/>
        <end position="24"/>
    </location>
</feature>
<dbReference type="PANTHER" id="PTHR10846:SF8">
    <property type="entry name" value="INNER MEMBRANE PROTEIN YRBG"/>
    <property type="match status" value="1"/>
</dbReference>
<feature type="transmembrane region" description="Helical" evidence="5">
    <location>
        <begin position="189"/>
        <end position="209"/>
    </location>
</feature>
<feature type="transmembrane region" description="Helical" evidence="5">
    <location>
        <begin position="255"/>
        <end position="272"/>
    </location>
</feature>
<comment type="subcellular location">
    <subcellularLocation>
        <location evidence="1">Membrane</location>
        <topology evidence="1">Multi-pass membrane protein</topology>
    </subcellularLocation>
</comment>
<keyword evidence="3 5" id="KW-1133">Transmembrane helix</keyword>
<evidence type="ECO:0000259" key="6">
    <source>
        <dbReference type="Pfam" id="PF01699"/>
    </source>
</evidence>
<dbReference type="Proteomes" id="UP001595632">
    <property type="component" value="Unassembled WGS sequence"/>
</dbReference>
<evidence type="ECO:0000256" key="1">
    <source>
        <dbReference type="ARBA" id="ARBA00004141"/>
    </source>
</evidence>
<feature type="transmembrane region" description="Helical" evidence="5">
    <location>
        <begin position="74"/>
        <end position="97"/>
    </location>
</feature>
<dbReference type="RefSeq" id="WP_275633733.1">
    <property type="nucleotide sequence ID" value="NZ_JARGYD010000006.1"/>
</dbReference>
<evidence type="ECO:0000256" key="5">
    <source>
        <dbReference type="SAM" id="Phobius"/>
    </source>
</evidence>
<feature type="transmembrane region" description="Helical" evidence="5">
    <location>
        <begin position="109"/>
        <end position="128"/>
    </location>
</feature>
<evidence type="ECO:0000256" key="4">
    <source>
        <dbReference type="ARBA" id="ARBA00023136"/>
    </source>
</evidence>
<name>A0ABV7GYH3_9RHOB</name>
<reference evidence="8" key="1">
    <citation type="journal article" date="2019" name="Int. J. Syst. Evol. Microbiol.">
        <title>The Global Catalogue of Microorganisms (GCM) 10K type strain sequencing project: providing services to taxonomists for standard genome sequencing and annotation.</title>
        <authorList>
            <consortium name="The Broad Institute Genomics Platform"/>
            <consortium name="The Broad Institute Genome Sequencing Center for Infectious Disease"/>
            <person name="Wu L."/>
            <person name="Ma J."/>
        </authorList>
    </citation>
    <scope>NUCLEOTIDE SEQUENCE [LARGE SCALE GENOMIC DNA]</scope>
    <source>
        <strain evidence="8">KCTC 52366</strain>
    </source>
</reference>
<feature type="domain" description="Sodium/calcium exchanger membrane region" evidence="6">
    <location>
        <begin position="10"/>
        <end position="155"/>
    </location>
</feature>
<keyword evidence="8" id="KW-1185">Reference proteome</keyword>
<evidence type="ECO:0000313" key="8">
    <source>
        <dbReference type="Proteomes" id="UP001595632"/>
    </source>
</evidence>
<feature type="transmembrane region" description="Helical" evidence="5">
    <location>
        <begin position="134"/>
        <end position="157"/>
    </location>
</feature>
<dbReference type="Gene3D" id="1.20.1420.30">
    <property type="entry name" value="NCX, central ion-binding region"/>
    <property type="match status" value="2"/>
</dbReference>
<feature type="transmembrane region" description="Helical" evidence="5">
    <location>
        <begin position="292"/>
        <end position="311"/>
    </location>
</feature>
<feature type="transmembrane region" description="Helical" evidence="5">
    <location>
        <begin position="323"/>
        <end position="341"/>
    </location>
</feature>
<keyword evidence="2 5" id="KW-0812">Transmembrane</keyword>
<feature type="domain" description="Sodium/calcium exchanger membrane region" evidence="6">
    <location>
        <begin position="191"/>
        <end position="339"/>
    </location>
</feature>
<organism evidence="7 8">
    <name type="scientific">Psychromarinibacter halotolerans</name>
    <dbReference type="NCBI Taxonomy" id="1775175"/>
    <lineage>
        <taxon>Bacteria</taxon>
        <taxon>Pseudomonadati</taxon>
        <taxon>Pseudomonadota</taxon>
        <taxon>Alphaproteobacteria</taxon>
        <taxon>Rhodobacterales</taxon>
        <taxon>Paracoccaceae</taxon>
        <taxon>Psychromarinibacter</taxon>
    </lineage>
</organism>
<evidence type="ECO:0000313" key="7">
    <source>
        <dbReference type="EMBL" id="MFC3144566.1"/>
    </source>
</evidence>
<protein>
    <submittedName>
        <fullName evidence="7">Sodium:calcium antiporter</fullName>
    </submittedName>
</protein>
<dbReference type="EMBL" id="JBHRTB010000010">
    <property type="protein sequence ID" value="MFC3144566.1"/>
    <property type="molecule type" value="Genomic_DNA"/>
</dbReference>
<comment type="caution">
    <text evidence="7">The sequence shown here is derived from an EMBL/GenBank/DDBJ whole genome shotgun (WGS) entry which is preliminary data.</text>
</comment>
<dbReference type="InterPro" id="IPR044880">
    <property type="entry name" value="NCX_ion-bd_dom_sf"/>
</dbReference>
<sequence length="342" mass="35252">MIASLSTAWLFGAFALAGLVILVIGTRITDLADRIADRSGLGEAVIGGIVLGAATSLSGVVVSITSALEGAPQLAFANGVGGIAAQTAFLALADVIHKRANLEHSAAEATNLFQGALLLSLLCLPLIAFTTPEITVFAVHPISVLLIAVYCVGAVTTSRVREQPMWRPVRTAETVEDEPDEPPSRAGMLALAGSFAVLVAILGAAGWVIAQTGSALSERLGMSQTVVGALMTAVVTSLPELVTTIAAVRRGAMQLAMGGIIGGNTFDTLFLSLSDMAYRDGSLYHAVGPAEYFWLVVGLLMTAVLLIGLILREREGPLKIGTESMAMLVIYAGAVGLQVVAG</sequence>
<feature type="transmembrane region" description="Helical" evidence="5">
    <location>
        <begin position="229"/>
        <end position="248"/>
    </location>
</feature>
<dbReference type="Pfam" id="PF01699">
    <property type="entry name" value="Na_Ca_ex"/>
    <property type="match status" value="2"/>
</dbReference>
<evidence type="ECO:0000256" key="3">
    <source>
        <dbReference type="ARBA" id="ARBA00022989"/>
    </source>
</evidence>
<dbReference type="InterPro" id="IPR004837">
    <property type="entry name" value="NaCa_Exmemb"/>
</dbReference>
<dbReference type="InterPro" id="IPR004481">
    <property type="entry name" value="K/Na/Ca-exchanger"/>
</dbReference>
<accession>A0ABV7GYH3</accession>
<evidence type="ECO:0000256" key="2">
    <source>
        <dbReference type="ARBA" id="ARBA00022692"/>
    </source>
</evidence>